<accession>A0A091D2Z3</accession>
<proteinExistence type="predicted"/>
<reference evidence="2 3" key="1">
    <citation type="submission" date="2013-11" db="EMBL/GenBank/DDBJ databases">
        <title>The Damaraland mole rat (Fukomys damarensis) genome and evolution of African mole rats.</title>
        <authorList>
            <person name="Gladyshev V.N."/>
            <person name="Fang X."/>
        </authorList>
    </citation>
    <scope>NUCLEOTIDE SEQUENCE [LARGE SCALE GENOMIC DNA]</scope>
    <source>
        <tissue evidence="2">Liver</tissue>
    </source>
</reference>
<evidence type="ECO:0000256" key="1">
    <source>
        <dbReference type="SAM" id="MobiDB-lite"/>
    </source>
</evidence>
<feature type="compositionally biased region" description="Basic and acidic residues" evidence="1">
    <location>
        <begin position="130"/>
        <end position="140"/>
    </location>
</feature>
<feature type="region of interest" description="Disordered" evidence="1">
    <location>
        <begin position="85"/>
        <end position="140"/>
    </location>
</feature>
<dbReference type="Proteomes" id="UP000028990">
    <property type="component" value="Unassembled WGS sequence"/>
</dbReference>
<dbReference type="EMBL" id="KN123543">
    <property type="protein sequence ID" value="KFO24565.1"/>
    <property type="molecule type" value="Genomic_DNA"/>
</dbReference>
<protein>
    <submittedName>
        <fullName evidence="2">Uncharacterized protein</fullName>
    </submittedName>
</protein>
<keyword evidence="3" id="KW-1185">Reference proteome</keyword>
<gene>
    <name evidence="2" type="ORF">H920_14051</name>
</gene>
<organism evidence="2 3">
    <name type="scientific">Fukomys damarensis</name>
    <name type="common">Damaraland mole rat</name>
    <name type="synonym">Cryptomys damarensis</name>
    <dbReference type="NCBI Taxonomy" id="885580"/>
    <lineage>
        <taxon>Eukaryota</taxon>
        <taxon>Metazoa</taxon>
        <taxon>Chordata</taxon>
        <taxon>Craniata</taxon>
        <taxon>Vertebrata</taxon>
        <taxon>Euteleostomi</taxon>
        <taxon>Mammalia</taxon>
        <taxon>Eutheria</taxon>
        <taxon>Euarchontoglires</taxon>
        <taxon>Glires</taxon>
        <taxon>Rodentia</taxon>
        <taxon>Hystricomorpha</taxon>
        <taxon>Bathyergidae</taxon>
        <taxon>Fukomys</taxon>
    </lineage>
</organism>
<name>A0A091D2Z3_FUKDA</name>
<evidence type="ECO:0000313" key="2">
    <source>
        <dbReference type="EMBL" id="KFO24565.1"/>
    </source>
</evidence>
<evidence type="ECO:0000313" key="3">
    <source>
        <dbReference type="Proteomes" id="UP000028990"/>
    </source>
</evidence>
<feature type="compositionally biased region" description="Polar residues" evidence="1">
    <location>
        <begin position="108"/>
        <end position="117"/>
    </location>
</feature>
<dbReference type="AlphaFoldDB" id="A0A091D2Z3"/>
<sequence length="140" mass="15718">MDGELRSENPSKPPAVLLRVPVPSLHRCAELFVQDQAATTPRMALRVRMRVQGQAPPLCPSTKWRERRLHATRAISCSSKRIRVHPEPCGHTHPLTAGAPEPHGPRCPQTQLYSLSRRQARRDLSWPAPGERRGESGWSI</sequence>